<keyword evidence="4" id="KW-1133">Transmembrane helix</keyword>
<dbReference type="EMBL" id="HBUF01231065">
    <property type="protein sequence ID" value="CAG6673349.1"/>
    <property type="molecule type" value="Transcribed_RNA"/>
</dbReference>
<dbReference type="PANTHER" id="PTHR24366:SF96">
    <property type="entry name" value="LEUCINE RICH REPEAT CONTAINING 53"/>
    <property type="match status" value="1"/>
</dbReference>
<feature type="region of interest" description="Disordered" evidence="3">
    <location>
        <begin position="265"/>
        <end position="300"/>
    </location>
</feature>
<organism evidence="5">
    <name type="scientific">Cacopsylla melanoneura</name>
    <dbReference type="NCBI Taxonomy" id="428564"/>
    <lineage>
        <taxon>Eukaryota</taxon>
        <taxon>Metazoa</taxon>
        <taxon>Ecdysozoa</taxon>
        <taxon>Arthropoda</taxon>
        <taxon>Hexapoda</taxon>
        <taxon>Insecta</taxon>
        <taxon>Pterygota</taxon>
        <taxon>Neoptera</taxon>
        <taxon>Paraneoptera</taxon>
        <taxon>Hemiptera</taxon>
        <taxon>Sternorrhyncha</taxon>
        <taxon>Psylloidea</taxon>
        <taxon>Psyllidae</taxon>
        <taxon>Psyllinae</taxon>
        <taxon>Cacopsylla</taxon>
    </lineage>
</organism>
<dbReference type="PANTHER" id="PTHR24366">
    <property type="entry name" value="IG(IMMUNOGLOBULIN) AND LRR(LEUCINE RICH REPEAT) DOMAINS"/>
    <property type="match status" value="1"/>
</dbReference>
<reference evidence="5" key="1">
    <citation type="submission" date="2021-05" db="EMBL/GenBank/DDBJ databases">
        <authorList>
            <person name="Alioto T."/>
            <person name="Alioto T."/>
            <person name="Gomez Garrido J."/>
        </authorList>
    </citation>
    <scope>NUCLEOTIDE SEQUENCE</scope>
</reference>
<evidence type="ECO:0000256" key="4">
    <source>
        <dbReference type="SAM" id="Phobius"/>
    </source>
</evidence>
<evidence type="ECO:0000256" key="3">
    <source>
        <dbReference type="SAM" id="MobiDB-lite"/>
    </source>
</evidence>
<keyword evidence="4" id="KW-0472">Membrane</keyword>
<name>A0A8D8ST39_9HEMI</name>
<dbReference type="AlphaFoldDB" id="A0A8D8ST39"/>
<evidence type="ECO:0000256" key="1">
    <source>
        <dbReference type="ARBA" id="ARBA00022614"/>
    </source>
</evidence>
<evidence type="ECO:0000256" key="2">
    <source>
        <dbReference type="ARBA" id="ARBA00022737"/>
    </source>
</evidence>
<feature type="transmembrane region" description="Helical" evidence="4">
    <location>
        <begin position="217"/>
        <end position="240"/>
    </location>
</feature>
<dbReference type="InterPro" id="IPR032675">
    <property type="entry name" value="LRR_dom_sf"/>
</dbReference>
<sequence>MDSMLIFLIDSSSSKFRSLFLIAMPYLKVIPFSPQVSCLVTNCPSRCYCTFSPFLSQMTVNCSSAGLTRMPRSLPTSYDGKKASKIQLFLSNNSIESLQEVNDDSYALLTELDLSNNSISLVETYSYFNNLKKLDLSRNHIKYLNVSFISFIASSNLSHIGLHYNPLSCSCNISALHSFLVNSPEKFTHLQLVTCKGWTVPLHKVNIQEVCPSYLKALVSISITLIILGILVGLAMVLYYRYQQGLIAWLMARGVLSRGWGGIKTPDTSSQSNKGADKISMARSTGNGQGKEENCILLPD</sequence>
<dbReference type="SUPFAM" id="SSF52058">
    <property type="entry name" value="L domain-like"/>
    <property type="match status" value="1"/>
</dbReference>
<accession>A0A8D8ST39</accession>
<keyword evidence="1" id="KW-0433">Leucine-rich repeat</keyword>
<keyword evidence="4" id="KW-0812">Transmembrane</keyword>
<keyword evidence="2" id="KW-0677">Repeat</keyword>
<evidence type="ECO:0000313" key="5">
    <source>
        <dbReference type="EMBL" id="CAG6673349.1"/>
    </source>
</evidence>
<protein>
    <submittedName>
        <fullName evidence="5">Protein toll</fullName>
    </submittedName>
</protein>
<dbReference type="Gene3D" id="3.80.10.10">
    <property type="entry name" value="Ribonuclease Inhibitor"/>
    <property type="match status" value="1"/>
</dbReference>
<proteinExistence type="predicted"/>